<protein>
    <recommendedName>
        <fullName evidence="2">PH domain-containing protein</fullName>
    </recommendedName>
</protein>
<dbReference type="Pfam" id="PF15410">
    <property type="entry name" value="PH_9"/>
    <property type="match status" value="1"/>
</dbReference>
<dbReference type="VEuPathDB" id="VectorBase:ACUA025379"/>
<dbReference type="SMART" id="SM00233">
    <property type="entry name" value="PH"/>
    <property type="match status" value="1"/>
</dbReference>
<dbReference type="InterPro" id="IPR041681">
    <property type="entry name" value="PH_9"/>
</dbReference>
<organism evidence="3 4">
    <name type="scientific">Anopheles culicifacies</name>
    <dbReference type="NCBI Taxonomy" id="139723"/>
    <lineage>
        <taxon>Eukaryota</taxon>
        <taxon>Metazoa</taxon>
        <taxon>Ecdysozoa</taxon>
        <taxon>Arthropoda</taxon>
        <taxon>Hexapoda</taxon>
        <taxon>Insecta</taxon>
        <taxon>Pterygota</taxon>
        <taxon>Neoptera</taxon>
        <taxon>Endopterygota</taxon>
        <taxon>Diptera</taxon>
        <taxon>Nematocera</taxon>
        <taxon>Culicoidea</taxon>
        <taxon>Culicidae</taxon>
        <taxon>Anophelinae</taxon>
        <taxon>Anopheles</taxon>
        <taxon>culicifacies species complex</taxon>
    </lineage>
</organism>
<name>A0A182MSR6_9DIPT</name>
<dbReference type="Gene3D" id="2.30.29.30">
    <property type="entry name" value="Pleckstrin-homology domain (PH domain)/Phosphotyrosine-binding domain (PTB)"/>
    <property type="match status" value="1"/>
</dbReference>
<dbReference type="AlphaFoldDB" id="A0A182MSR6"/>
<dbReference type="PANTHER" id="PTHR37283:SF1">
    <property type="entry name" value="PH DOMAIN-CONTAINING PROTEIN YHR131C"/>
    <property type="match status" value="1"/>
</dbReference>
<dbReference type="PRINTS" id="PR00683">
    <property type="entry name" value="SPECTRINPH"/>
</dbReference>
<dbReference type="Proteomes" id="UP000075883">
    <property type="component" value="Unassembled WGS sequence"/>
</dbReference>
<feature type="compositionally biased region" description="Polar residues" evidence="1">
    <location>
        <begin position="256"/>
        <end position="270"/>
    </location>
</feature>
<dbReference type="PANTHER" id="PTHR37283">
    <property type="entry name" value="PH DOMAIN-CONTAINING PROTEIN YHR131C"/>
    <property type="match status" value="1"/>
</dbReference>
<evidence type="ECO:0000313" key="4">
    <source>
        <dbReference type="Proteomes" id="UP000075883"/>
    </source>
</evidence>
<dbReference type="GO" id="GO:0005543">
    <property type="term" value="F:phospholipid binding"/>
    <property type="evidence" value="ECO:0007669"/>
    <property type="project" value="InterPro"/>
</dbReference>
<dbReference type="SUPFAM" id="SSF50729">
    <property type="entry name" value="PH domain-like"/>
    <property type="match status" value="1"/>
</dbReference>
<feature type="compositionally biased region" description="Low complexity" evidence="1">
    <location>
        <begin position="50"/>
        <end position="60"/>
    </location>
</feature>
<reference evidence="3" key="2">
    <citation type="submission" date="2020-05" db="UniProtKB">
        <authorList>
            <consortium name="EnsemblMetazoa"/>
        </authorList>
    </citation>
    <scope>IDENTIFICATION</scope>
    <source>
        <strain evidence="3">A-37</strain>
    </source>
</reference>
<feature type="domain" description="PH" evidence="2">
    <location>
        <begin position="101"/>
        <end position="213"/>
    </location>
</feature>
<dbReference type="InterPro" id="IPR011993">
    <property type="entry name" value="PH-like_dom_sf"/>
</dbReference>
<evidence type="ECO:0000259" key="2">
    <source>
        <dbReference type="PROSITE" id="PS50003"/>
    </source>
</evidence>
<feature type="region of interest" description="Disordered" evidence="1">
    <location>
        <begin position="256"/>
        <end position="288"/>
    </location>
</feature>
<feature type="region of interest" description="Disordered" evidence="1">
    <location>
        <begin position="1"/>
        <end position="119"/>
    </location>
</feature>
<keyword evidence="4" id="KW-1185">Reference proteome</keyword>
<sequence>MFCHPNQTTNQPTSFPKSPTNNGCTRHTRAVAGETVVSRRHSGIPKERSSSSASASAGVKVSRRSRSKSPFRSFRWKRTVSKADEAASDDEDRPSPGGADEGAQEGILTRKHEWESTTKKASNRSWDKVYCVARSGRLTFFKDQRSAKSVPEQTFRGEPPLELKGAQIEIASDYTKKKHVFRIKLSNGGEFLLQCHDDSEMQQWVTALKAQCELDASGEGRSLTLPASSQKDEQKRRSFFTLKKNSTVSCVVASENTQRVTPADTASSNPRMLGKDETKQSDVVVEWK</sequence>
<dbReference type="EMBL" id="AXCM01016375">
    <property type="status" value="NOT_ANNOTATED_CDS"/>
    <property type="molecule type" value="Genomic_DNA"/>
</dbReference>
<feature type="compositionally biased region" description="Basic and acidic residues" evidence="1">
    <location>
        <begin position="108"/>
        <end position="118"/>
    </location>
</feature>
<dbReference type="InterPro" id="IPR001849">
    <property type="entry name" value="PH_domain"/>
</dbReference>
<reference evidence="4" key="1">
    <citation type="submission" date="2013-09" db="EMBL/GenBank/DDBJ databases">
        <title>The Genome Sequence of Anopheles culicifacies species A.</title>
        <authorList>
            <consortium name="The Broad Institute Genomics Platform"/>
            <person name="Neafsey D.E."/>
            <person name="Besansky N."/>
            <person name="Howell P."/>
            <person name="Walton C."/>
            <person name="Young S.K."/>
            <person name="Zeng Q."/>
            <person name="Gargeya S."/>
            <person name="Fitzgerald M."/>
            <person name="Haas B."/>
            <person name="Abouelleil A."/>
            <person name="Allen A.W."/>
            <person name="Alvarado L."/>
            <person name="Arachchi H.M."/>
            <person name="Berlin A.M."/>
            <person name="Chapman S.B."/>
            <person name="Gainer-Dewar J."/>
            <person name="Goldberg J."/>
            <person name="Griggs A."/>
            <person name="Gujja S."/>
            <person name="Hansen M."/>
            <person name="Howarth C."/>
            <person name="Imamovic A."/>
            <person name="Ireland A."/>
            <person name="Larimer J."/>
            <person name="McCowan C."/>
            <person name="Murphy C."/>
            <person name="Pearson M."/>
            <person name="Poon T.W."/>
            <person name="Priest M."/>
            <person name="Roberts A."/>
            <person name="Saif S."/>
            <person name="Shea T."/>
            <person name="Sisk P."/>
            <person name="Sykes S."/>
            <person name="Wortman J."/>
            <person name="Nusbaum C."/>
            <person name="Birren B."/>
        </authorList>
    </citation>
    <scope>NUCLEOTIDE SEQUENCE [LARGE SCALE GENOMIC DNA]</scope>
    <source>
        <strain evidence="4">A-37</strain>
    </source>
</reference>
<feature type="compositionally biased region" description="Basic and acidic residues" evidence="1">
    <location>
        <begin position="273"/>
        <end position="288"/>
    </location>
</feature>
<feature type="compositionally biased region" description="Polar residues" evidence="1">
    <location>
        <begin position="1"/>
        <end position="25"/>
    </location>
</feature>
<dbReference type="EnsemblMetazoa" id="ACUA025379-RA">
    <property type="protein sequence ID" value="ACUA025379-PA"/>
    <property type="gene ID" value="ACUA025379"/>
</dbReference>
<feature type="compositionally biased region" description="Basic residues" evidence="1">
    <location>
        <begin position="61"/>
        <end position="80"/>
    </location>
</feature>
<dbReference type="STRING" id="139723.A0A182MSR6"/>
<evidence type="ECO:0000256" key="1">
    <source>
        <dbReference type="SAM" id="MobiDB-lite"/>
    </source>
</evidence>
<dbReference type="InterPro" id="IPR001605">
    <property type="entry name" value="PH_dom-spectrin-type"/>
</dbReference>
<proteinExistence type="predicted"/>
<evidence type="ECO:0000313" key="3">
    <source>
        <dbReference type="EnsemblMetazoa" id="ACUA025379-PA"/>
    </source>
</evidence>
<dbReference type="CDD" id="cd10571">
    <property type="entry name" value="PH_beta_spectrin"/>
    <property type="match status" value="1"/>
</dbReference>
<dbReference type="PROSITE" id="PS50003">
    <property type="entry name" value="PH_DOMAIN"/>
    <property type="match status" value="1"/>
</dbReference>
<accession>A0A182MSR6</accession>